<dbReference type="KEGG" id="tcl:Tchl_1502"/>
<dbReference type="AlphaFoldDB" id="A0A1H5Z8I8"/>
<dbReference type="Pfam" id="PF02012">
    <property type="entry name" value="BNR"/>
    <property type="match status" value="1"/>
</dbReference>
<evidence type="ECO:0000313" key="2">
    <source>
        <dbReference type="EMBL" id="APR04361.1"/>
    </source>
</evidence>
<dbReference type="InterPro" id="IPR002860">
    <property type="entry name" value="BNR_rpt"/>
</dbReference>
<dbReference type="RefSeq" id="WP_075147844.1">
    <property type="nucleotide sequence ID" value="NZ_CP018839.1"/>
</dbReference>
<proteinExistence type="predicted"/>
<dbReference type="PANTHER" id="PTHR47199:SF2">
    <property type="entry name" value="PHOTOSYSTEM II STABILITY_ASSEMBLY FACTOR HCF136, CHLOROPLASTIC"/>
    <property type="match status" value="1"/>
</dbReference>
<feature type="domain" description="Photosynthesis system II assembly factor Ycf48/Hcf136-like" evidence="1">
    <location>
        <begin position="94"/>
        <end position="183"/>
    </location>
</feature>
<evidence type="ECO:0000259" key="1">
    <source>
        <dbReference type="Pfam" id="PF14870"/>
    </source>
</evidence>
<dbReference type="Proteomes" id="UP000185739">
    <property type="component" value="Chromosome"/>
</dbReference>
<accession>A0A1H5Z8I8</accession>
<gene>
    <name evidence="2" type="ORF">Tchl_1502</name>
</gene>
<protein>
    <submittedName>
        <fullName evidence="2">BNR repeat protein</fullName>
    </submittedName>
</protein>
<dbReference type="EMBL" id="CP018839">
    <property type="protein sequence ID" value="APR04361.1"/>
    <property type="molecule type" value="Genomic_DNA"/>
</dbReference>
<organism evidence="2 3">
    <name type="scientific">Thauera chlorobenzoica</name>
    <dbReference type="NCBI Taxonomy" id="96773"/>
    <lineage>
        <taxon>Bacteria</taxon>
        <taxon>Pseudomonadati</taxon>
        <taxon>Pseudomonadota</taxon>
        <taxon>Betaproteobacteria</taxon>
        <taxon>Rhodocyclales</taxon>
        <taxon>Zoogloeaceae</taxon>
        <taxon>Thauera</taxon>
    </lineage>
</organism>
<dbReference type="Gene3D" id="2.130.10.10">
    <property type="entry name" value="YVTN repeat-like/Quinoprotein amine dehydrogenase"/>
    <property type="match status" value="2"/>
</dbReference>
<dbReference type="STRING" id="96773.Tchl_1502"/>
<reference evidence="2 3" key="1">
    <citation type="submission" date="2016-12" db="EMBL/GenBank/DDBJ databases">
        <title>Complete genome sequence of Thauera chlorobenzoica, a Betaproteobacterium degrading haloaromatics anaerobically to CO2 and halides.</title>
        <authorList>
            <person name="Goris T."/>
            <person name="Mergelsberg M."/>
            <person name="Boll M."/>
        </authorList>
    </citation>
    <scope>NUCLEOTIDE SEQUENCE [LARGE SCALE GENOMIC DNA]</scope>
    <source>
        <strain evidence="2 3">3CB1</strain>
    </source>
</reference>
<evidence type="ECO:0000313" key="3">
    <source>
        <dbReference type="Proteomes" id="UP000185739"/>
    </source>
</evidence>
<name>A0A1H5Z8I8_9RHOO</name>
<dbReference type="SUPFAM" id="SSF110296">
    <property type="entry name" value="Oligoxyloglucan reducing end-specific cellobiohydrolase"/>
    <property type="match status" value="1"/>
</dbReference>
<keyword evidence="3" id="KW-1185">Reference proteome</keyword>
<dbReference type="InterPro" id="IPR028203">
    <property type="entry name" value="PSII_CF48-like_dom"/>
</dbReference>
<dbReference type="CDD" id="cd15482">
    <property type="entry name" value="Sialidase_non-viral"/>
    <property type="match status" value="1"/>
</dbReference>
<sequence length="335" mass="35534">MDIELKPGRARIVRAVATLAGALSLLAAPAAFAQEAAAGSAAFAPRAVERSPFAERTMILAAAHAGERIVTVGDRGVVLLSDDRGRTWRQSAGVPANAMLTAVSFADARHGWAVGHWGTILHTADGGETWAVQHVDTAEDRPLFSVHFSDPQNGIAVGLWALMLRTRDGGRSWEEVELPAAPGESRADANLMHIFQSPRGDLFIAGERGSVLRSTDGGETWSWRPTGYRGTFWSGTALDDGTLIVAGLRGSVYRSADHGDSWQSTGGATRSSITDLAQLDGRVLAVGLDGVSLESSDRGQTFTARQREDRLGLTAVLAVEGKALVFSRNGVLPEQ</sequence>
<dbReference type="InterPro" id="IPR015943">
    <property type="entry name" value="WD40/YVTN_repeat-like_dom_sf"/>
</dbReference>
<dbReference type="Pfam" id="PF14870">
    <property type="entry name" value="PSII_BNR"/>
    <property type="match status" value="1"/>
</dbReference>
<dbReference type="OrthoDB" id="9767885at2"/>
<dbReference type="PANTHER" id="PTHR47199">
    <property type="entry name" value="PHOTOSYSTEM II STABILITY/ASSEMBLY FACTOR HCF136, CHLOROPLASTIC"/>
    <property type="match status" value="1"/>
</dbReference>